<dbReference type="EMBL" id="JAMDMX010000100">
    <property type="protein sequence ID" value="MCY9696453.1"/>
    <property type="molecule type" value="Genomic_DNA"/>
</dbReference>
<accession>A0ABT4GK87</accession>
<protein>
    <submittedName>
        <fullName evidence="1">Uncharacterized protein</fullName>
    </submittedName>
</protein>
<reference evidence="1 2" key="1">
    <citation type="submission" date="2022-05" db="EMBL/GenBank/DDBJ databases">
        <title>Genome Sequencing of Bee-Associated Microbes.</title>
        <authorList>
            <person name="Dunlap C."/>
        </authorList>
    </citation>
    <scope>NUCLEOTIDE SEQUENCE [LARGE SCALE GENOMIC DNA]</scope>
    <source>
        <strain evidence="1 2">NRRL B-14421</strain>
    </source>
</reference>
<name>A0ABT4GK87_9BACL</name>
<gene>
    <name evidence="1" type="ORF">M5X19_26645</name>
</gene>
<comment type="caution">
    <text evidence="1">The sequence shown here is derived from an EMBL/GenBank/DDBJ whole genome shotgun (WGS) entry which is preliminary data.</text>
</comment>
<dbReference type="RefSeq" id="WP_268617544.1">
    <property type="nucleotide sequence ID" value="NZ_JAMDMX010000100.1"/>
</dbReference>
<keyword evidence="2" id="KW-1185">Reference proteome</keyword>
<dbReference type="Proteomes" id="UP001527099">
    <property type="component" value="Unassembled WGS sequence"/>
</dbReference>
<organism evidence="1 2">
    <name type="scientific">Paenibacillus alginolyticus</name>
    <dbReference type="NCBI Taxonomy" id="59839"/>
    <lineage>
        <taxon>Bacteria</taxon>
        <taxon>Bacillati</taxon>
        <taxon>Bacillota</taxon>
        <taxon>Bacilli</taxon>
        <taxon>Bacillales</taxon>
        <taxon>Paenibacillaceae</taxon>
        <taxon>Paenibacillus</taxon>
    </lineage>
</organism>
<evidence type="ECO:0000313" key="1">
    <source>
        <dbReference type="EMBL" id="MCY9696453.1"/>
    </source>
</evidence>
<evidence type="ECO:0000313" key="2">
    <source>
        <dbReference type="Proteomes" id="UP001527099"/>
    </source>
</evidence>
<sequence>MNTSDDINQKQIRNDVFLGEGLEVDSDVNEDRNREQQLDDSFQYWYRNVGYWVQQKEDMTQVPKENVFDAAADMDAEQELNETTEDDKINR</sequence>
<proteinExistence type="predicted"/>